<evidence type="ECO:0000313" key="1">
    <source>
        <dbReference type="EMBL" id="MBX62679.1"/>
    </source>
</evidence>
<name>A0A2P2Q725_RHIMU</name>
<organism evidence="1">
    <name type="scientific">Rhizophora mucronata</name>
    <name type="common">Asiatic mangrove</name>
    <dbReference type="NCBI Taxonomy" id="61149"/>
    <lineage>
        <taxon>Eukaryota</taxon>
        <taxon>Viridiplantae</taxon>
        <taxon>Streptophyta</taxon>
        <taxon>Embryophyta</taxon>
        <taxon>Tracheophyta</taxon>
        <taxon>Spermatophyta</taxon>
        <taxon>Magnoliopsida</taxon>
        <taxon>eudicotyledons</taxon>
        <taxon>Gunneridae</taxon>
        <taxon>Pentapetalae</taxon>
        <taxon>rosids</taxon>
        <taxon>fabids</taxon>
        <taxon>Malpighiales</taxon>
        <taxon>Rhizophoraceae</taxon>
        <taxon>Rhizophora</taxon>
    </lineage>
</organism>
<protein>
    <submittedName>
        <fullName evidence="1">Uncharacterized protein</fullName>
    </submittedName>
</protein>
<dbReference type="EMBL" id="GGEC01082195">
    <property type="protein sequence ID" value="MBX62679.1"/>
    <property type="molecule type" value="Transcribed_RNA"/>
</dbReference>
<reference evidence="1" key="1">
    <citation type="submission" date="2018-02" db="EMBL/GenBank/DDBJ databases">
        <title>Rhizophora mucronata_Transcriptome.</title>
        <authorList>
            <person name="Meera S.P."/>
            <person name="Sreeshan A."/>
            <person name="Augustine A."/>
        </authorList>
    </citation>
    <scope>NUCLEOTIDE SEQUENCE</scope>
    <source>
        <tissue evidence="1">Leaf</tissue>
    </source>
</reference>
<proteinExistence type="predicted"/>
<sequence>MLSMCYKGIAIRLCQDMKKIQIIVKVMIIQSWMQNKMIKFSK</sequence>
<dbReference type="AlphaFoldDB" id="A0A2P2Q725"/>
<accession>A0A2P2Q725</accession>